<dbReference type="Gene3D" id="3.40.220.10">
    <property type="entry name" value="Leucine Aminopeptidase, subunit E, domain 1"/>
    <property type="match status" value="1"/>
</dbReference>
<keyword evidence="4 9" id="KW-0031">Aminopeptidase</keyword>
<comment type="catalytic activity">
    <reaction evidence="1 9">
        <text>Release of an N-terminal amino acid, Xaa-|-Yaa-, in which Xaa is preferably Leu, but may be other amino acids including Pro although not Arg or Lys, and Yaa may be Pro. Amino acid amides and methyl esters are also readily hydrolyzed, but rates on arylamides are exceedingly low.</text>
        <dbReference type="EC" id="3.4.11.1"/>
    </reaction>
</comment>
<dbReference type="Proteomes" id="UP000294462">
    <property type="component" value="Chromosome"/>
</dbReference>
<dbReference type="InterPro" id="IPR008283">
    <property type="entry name" value="Peptidase_M17_N"/>
</dbReference>
<dbReference type="CDD" id="cd00433">
    <property type="entry name" value="Peptidase_M17"/>
    <property type="match status" value="1"/>
</dbReference>
<feature type="binding site" evidence="9">
    <location>
        <position position="272"/>
    </location>
    <ligand>
        <name>Mn(2+)</name>
        <dbReference type="ChEBI" id="CHEBI:29035"/>
        <label>2</label>
    </ligand>
</feature>
<dbReference type="InterPro" id="IPR043472">
    <property type="entry name" value="Macro_dom-like"/>
</dbReference>
<dbReference type="InterPro" id="IPR023042">
    <property type="entry name" value="Peptidase_M17_leu_NH2_pept"/>
</dbReference>
<dbReference type="GO" id="GO:0005737">
    <property type="term" value="C:cytoplasm"/>
    <property type="evidence" value="ECO:0007669"/>
    <property type="project" value="UniProtKB-SubCell"/>
</dbReference>
<evidence type="ECO:0000256" key="8">
    <source>
        <dbReference type="ARBA" id="ARBA00023211"/>
    </source>
</evidence>
<organism evidence="11 12">
    <name type="scientific">Candidatus Erwinia haradaeae</name>
    <dbReference type="NCBI Taxonomy" id="1922217"/>
    <lineage>
        <taxon>Bacteria</taxon>
        <taxon>Pseudomonadati</taxon>
        <taxon>Pseudomonadota</taxon>
        <taxon>Gammaproteobacteria</taxon>
        <taxon>Enterobacterales</taxon>
        <taxon>Erwiniaceae</taxon>
        <taxon>Erwinia</taxon>
    </lineage>
</organism>
<keyword evidence="5 9" id="KW-0645">Protease</keyword>
<keyword evidence="7 9" id="KW-0378">Hydrolase</keyword>
<evidence type="ECO:0000256" key="5">
    <source>
        <dbReference type="ARBA" id="ARBA00022670"/>
    </source>
</evidence>
<dbReference type="PROSITE" id="PS00631">
    <property type="entry name" value="CYTOSOL_AP"/>
    <property type="match status" value="1"/>
</dbReference>
<feature type="binding site" evidence="9">
    <location>
        <position position="277"/>
    </location>
    <ligand>
        <name>Mn(2+)</name>
        <dbReference type="ChEBI" id="CHEBI:29035"/>
        <label>2</label>
    </ligand>
</feature>
<dbReference type="RefSeq" id="WP_072666445.1">
    <property type="nucleotide sequence ID" value="NZ_LR217725.1"/>
</dbReference>
<dbReference type="GO" id="GO:0030145">
    <property type="term" value="F:manganese ion binding"/>
    <property type="evidence" value="ECO:0007669"/>
    <property type="project" value="UniProtKB-UniRule"/>
</dbReference>
<dbReference type="PANTHER" id="PTHR11963">
    <property type="entry name" value="LEUCINE AMINOPEPTIDASE-RELATED"/>
    <property type="match status" value="1"/>
</dbReference>
<comment type="function">
    <text evidence="9">Presumably involved in the processing and regular turnover of intracellular proteins. Catalyzes the removal of unsubstituted N-terminal amino acids from various peptides.</text>
</comment>
<evidence type="ECO:0000256" key="2">
    <source>
        <dbReference type="ARBA" id="ARBA00000967"/>
    </source>
</evidence>
<dbReference type="Pfam" id="PF02789">
    <property type="entry name" value="Peptidase_M17_N"/>
    <property type="match status" value="1"/>
</dbReference>
<evidence type="ECO:0000313" key="12">
    <source>
        <dbReference type="Proteomes" id="UP000294462"/>
    </source>
</evidence>
<keyword evidence="8 9" id="KW-0464">Manganese</keyword>
<comment type="subcellular location">
    <subcellularLocation>
        <location evidence="9">Cytoplasm</location>
    </subcellularLocation>
</comment>
<dbReference type="EMBL" id="LR217725">
    <property type="protein sequence ID" value="VFP87589.1"/>
    <property type="molecule type" value="Genomic_DNA"/>
</dbReference>
<evidence type="ECO:0000259" key="10">
    <source>
        <dbReference type="PROSITE" id="PS00631"/>
    </source>
</evidence>
<dbReference type="GO" id="GO:0070006">
    <property type="term" value="F:metalloaminopeptidase activity"/>
    <property type="evidence" value="ECO:0007669"/>
    <property type="project" value="InterPro"/>
</dbReference>
<evidence type="ECO:0000256" key="4">
    <source>
        <dbReference type="ARBA" id="ARBA00022438"/>
    </source>
</evidence>
<evidence type="ECO:0000256" key="7">
    <source>
        <dbReference type="ARBA" id="ARBA00022801"/>
    </source>
</evidence>
<sequence>MKCSIRISNLEQYKSACIVVGIFASRQLSLIAEQLDMISHGYIRSVLNSGAMQGSIGQTLLLHDVPNIIAKRILLIGCGKKRDIHQENYKKIIYKTIQQLNDAGLINAICFLTEIPVHIKGCNTYWRIRHAIEVTHEAVYSFNQLKSQKTLRKLSLRHVVFTLSVASELKVGTYAMQHGSAIANSIKIAKDISNMPPNICNAAYLDMQARQLAEEHNQRITTYSIGEKEMKEIGMNAYLAVGRGSRNESLMSVIKYTGALNVKTRPIVFIGKGVTFDTGGVSLKPGESMDEMKYDMCGAASVYAAMRVAAELKLPLNIIGIMAGCENMPGGRAYRPGDVLTTLSGQTVEVLNTDAEGRLILCDVLTYVERFQPETVIDIATLTGACVIALGHHISGLFSNHNPLAHELTVAAEQAGDQIWRLPITKQYQQQLDSNVADIANIGGRHAGAITAACFLARFAHKYHWAHLDIAGTAWRSGSEKGATGRPVALLSQFLINRANSVTRSS</sequence>
<keyword evidence="9" id="KW-0963">Cytoplasm</keyword>
<proteinExistence type="inferred from homology"/>
<dbReference type="HAMAP" id="MF_00181">
    <property type="entry name" value="Cytosol_peptidase_M17"/>
    <property type="match status" value="1"/>
</dbReference>
<dbReference type="EC" id="3.4.11.10" evidence="9"/>
<protein>
    <recommendedName>
        <fullName evidence="9">Probable cytosol aminopeptidase</fullName>
        <ecNumber evidence="9">3.4.11.1</ecNumber>
    </recommendedName>
    <alternativeName>
        <fullName evidence="9">Leucine aminopeptidase</fullName>
        <shortName evidence="9">LAP</shortName>
        <ecNumber evidence="9">3.4.11.10</ecNumber>
    </alternativeName>
    <alternativeName>
        <fullName evidence="9">Leucyl aminopeptidase</fullName>
    </alternativeName>
</protein>
<dbReference type="GO" id="GO:0006508">
    <property type="term" value="P:proteolysis"/>
    <property type="evidence" value="ECO:0007669"/>
    <property type="project" value="UniProtKB-KW"/>
</dbReference>
<feature type="binding site" evidence="9">
    <location>
        <position position="356"/>
    </location>
    <ligand>
        <name>Mn(2+)</name>
        <dbReference type="ChEBI" id="CHEBI:29035"/>
        <label>2</label>
    </ligand>
</feature>
<dbReference type="KEGG" id="ehd:ERCIPSTX3056_598"/>
<evidence type="ECO:0000256" key="3">
    <source>
        <dbReference type="ARBA" id="ARBA00009528"/>
    </source>
</evidence>
<dbReference type="InterPro" id="IPR011356">
    <property type="entry name" value="Leucine_aapep/pepB"/>
</dbReference>
<feature type="active site" evidence="9">
    <location>
        <position position="358"/>
    </location>
</feature>
<dbReference type="NCBIfam" id="NF002074">
    <property type="entry name" value="PRK00913.1-4"/>
    <property type="match status" value="1"/>
</dbReference>
<dbReference type="PRINTS" id="PR00481">
    <property type="entry name" value="LAMNOPPTDASE"/>
</dbReference>
<gene>
    <name evidence="9 11" type="primary">pepA</name>
    <name evidence="11" type="ORF">ERCIPSTX3056_598</name>
</gene>
<dbReference type="OrthoDB" id="9809354at2"/>
<dbReference type="NCBIfam" id="NF002072">
    <property type="entry name" value="PRK00913.1-1"/>
    <property type="match status" value="1"/>
</dbReference>
<evidence type="ECO:0000313" key="11">
    <source>
        <dbReference type="EMBL" id="VFP87589.1"/>
    </source>
</evidence>
<dbReference type="SUPFAM" id="SSF53187">
    <property type="entry name" value="Zn-dependent exopeptidases"/>
    <property type="match status" value="1"/>
</dbReference>
<feature type="binding site" evidence="9">
    <location>
        <position position="356"/>
    </location>
    <ligand>
        <name>Mn(2+)</name>
        <dbReference type="ChEBI" id="CHEBI:29035"/>
        <label>1</label>
    </ligand>
</feature>
<accession>A0A451DLG8</accession>
<comment type="catalytic activity">
    <reaction evidence="2 9">
        <text>Release of an N-terminal amino acid, preferentially leucine, but not glutamic or aspartic acids.</text>
        <dbReference type="EC" id="3.4.11.10"/>
    </reaction>
</comment>
<keyword evidence="12" id="KW-1185">Reference proteome</keyword>
<reference evidence="11 12" key="1">
    <citation type="submission" date="2019-02" db="EMBL/GenBank/DDBJ databases">
        <authorList>
            <person name="Manzano-Marin A."/>
            <person name="Manzano-Marin A."/>
        </authorList>
    </citation>
    <scope>NUCLEOTIDE SEQUENCE [LARGE SCALE GENOMIC DNA]</scope>
    <source>
        <strain evidence="11 12">ErCipseudotaxifoliae</strain>
    </source>
</reference>
<feature type="binding site" evidence="9">
    <location>
        <position position="295"/>
    </location>
    <ligand>
        <name>Mn(2+)</name>
        <dbReference type="ChEBI" id="CHEBI:29035"/>
        <label>2</label>
    </ligand>
</feature>
<feature type="binding site" evidence="9">
    <location>
        <position position="354"/>
    </location>
    <ligand>
        <name>Mn(2+)</name>
        <dbReference type="ChEBI" id="CHEBI:29035"/>
        <label>1</label>
    </ligand>
</feature>
<comment type="similarity">
    <text evidence="3 9">Belongs to the peptidase M17 family.</text>
</comment>
<feature type="active site" evidence="9">
    <location>
        <position position="284"/>
    </location>
</feature>
<keyword evidence="6 9" id="KW-0479">Metal-binding</keyword>
<feature type="domain" description="Cytosol aminopeptidase" evidence="10">
    <location>
        <begin position="352"/>
        <end position="359"/>
    </location>
</feature>
<dbReference type="Pfam" id="PF00883">
    <property type="entry name" value="Peptidase_M17"/>
    <property type="match status" value="1"/>
</dbReference>
<evidence type="ECO:0000256" key="9">
    <source>
        <dbReference type="HAMAP-Rule" id="MF_00181"/>
    </source>
</evidence>
<comment type="cofactor">
    <cofactor evidence="9">
        <name>Mn(2+)</name>
        <dbReference type="ChEBI" id="CHEBI:29035"/>
    </cofactor>
    <text evidence="9">Binds 2 manganese ions per subunit.</text>
</comment>
<dbReference type="EC" id="3.4.11.1" evidence="9"/>
<dbReference type="FunFam" id="3.40.630.10:FF:000004">
    <property type="entry name" value="Probable cytosol aminopeptidase"/>
    <property type="match status" value="1"/>
</dbReference>
<dbReference type="InterPro" id="IPR000819">
    <property type="entry name" value="Peptidase_M17_C"/>
</dbReference>
<dbReference type="AlphaFoldDB" id="A0A451DLG8"/>
<dbReference type="PANTHER" id="PTHR11963:SF23">
    <property type="entry name" value="CYTOSOL AMINOPEPTIDASE"/>
    <property type="match status" value="1"/>
</dbReference>
<evidence type="ECO:0000256" key="1">
    <source>
        <dbReference type="ARBA" id="ARBA00000135"/>
    </source>
</evidence>
<feature type="binding site" evidence="9">
    <location>
        <position position="277"/>
    </location>
    <ligand>
        <name>Mn(2+)</name>
        <dbReference type="ChEBI" id="CHEBI:29035"/>
        <label>1</label>
    </ligand>
</feature>
<evidence type="ECO:0000256" key="6">
    <source>
        <dbReference type="ARBA" id="ARBA00022723"/>
    </source>
</evidence>
<dbReference type="Gene3D" id="3.40.630.10">
    <property type="entry name" value="Zn peptidases"/>
    <property type="match status" value="1"/>
</dbReference>
<dbReference type="SUPFAM" id="SSF52949">
    <property type="entry name" value="Macro domain-like"/>
    <property type="match status" value="1"/>
</dbReference>
<name>A0A451DLG8_9GAMM</name>